<dbReference type="InterPro" id="IPR021994">
    <property type="entry name" value="DUF3592"/>
</dbReference>
<dbReference type="Proteomes" id="UP000244892">
    <property type="component" value="Chromosome"/>
</dbReference>
<dbReference type="EMBL" id="CP029210">
    <property type="protein sequence ID" value="AWI53098.1"/>
    <property type="molecule type" value="Genomic_DNA"/>
</dbReference>
<name>A0A2U8FQH5_9BURK</name>
<accession>A0A2U8FQH5</accession>
<reference evidence="3 4" key="1">
    <citation type="submission" date="2018-05" db="EMBL/GenBank/DDBJ databases">
        <title>complete genome sequence of Aquabacterium olei NBRC 110486.</title>
        <authorList>
            <person name="Tang B."/>
            <person name="Chang J."/>
            <person name="Zhang L."/>
            <person name="Yang H."/>
        </authorList>
    </citation>
    <scope>NUCLEOTIDE SEQUENCE [LARGE SCALE GENOMIC DNA]</scope>
    <source>
        <strain evidence="3 4">NBRC 110486</strain>
    </source>
</reference>
<proteinExistence type="predicted"/>
<keyword evidence="1" id="KW-0812">Transmembrane</keyword>
<protein>
    <recommendedName>
        <fullName evidence="2">DUF3592 domain-containing protein</fullName>
    </recommendedName>
</protein>
<sequence length="152" mass="16864">MVGSLENSPRLYSAATWRPDPVYAAGMGDQLGKLLLVALVVGFGLIAWRAWQVRQASPNWPTVEGEMLLSRAYPRNESNDGHGTPTHHWLVDVRYRYTVQGVTYTGDRLRAFVPPLPDEASAQKWLAPYPVGARVRVHYDPTKPGNSVLIPG</sequence>
<gene>
    <name evidence="3" type="ORF">DEH84_06365</name>
</gene>
<feature type="transmembrane region" description="Helical" evidence="1">
    <location>
        <begin position="31"/>
        <end position="51"/>
    </location>
</feature>
<keyword evidence="1" id="KW-1133">Transmembrane helix</keyword>
<evidence type="ECO:0000259" key="2">
    <source>
        <dbReference type="Pfam" id="PF12158"/>
    </source>
</evidence>
<evidence type="ECO:0000313" key="3">
    <source>
        <dbReference type="EMBL" id="AWI53098.1"/>
    </source>
</evidence>
<dbReference type="KEGG" id="aon:DEH84_06365"/>
<dbReference type="Pfam" id="PF12158">
    <property type="entry name" value="DUF3592"/>
    <property type="match status" value="1"/>
</dbReference>
<evidence type="ECO:0000313" key="4">
    <source>
        <dbReference type="Proteomes" id="UP000244892"/>
    </source>
</evidence>
<keyword evidence="1" id="KW-0472">Membrane</keyword>
<organism evidence="3 4">
    <name type="scientific">Aquabacterium olei</name>
    <dbReference type="NCBI Taxonomy" id="1296669"/>
    <lineage>
        <taxon>Bacteria</taxon>
        <taxon>Pseudomonadati</taxon>
        <taxon>Pseudomonadota</taxon>
        <taxon>Betaproteobacteria</taxon>
        <taxon>Burkholderiales</taxon>
        <taxon>Aquabacterium</taxon>
    </lineage>
</organism>
<dbReference type="AlphaFoldDB" id="A0A2U8FQH5"/>
<keyword evidence="4" id="KW-1185">Reference proteome</keyword>
<feature type="domain" description="DUF3592" evidence="2">
    <location>
        <begin position="75"/>
        <end position="152"/>
    </location>
</feature>
<evidence type="ECO:0000256" key="1">
    <source>
        <dbReference type="SAM" id="Phobius"/>
    </source>
</evidence>